<dbReference type="Proteomes" id="UP001108240">
    <property type="component" value="Unplaced"/>
</dbReference>
<dbReference type="GO" id="GO:0046872">
    <property type="term" value="F:metal ion binding"/>
    <property type="evidence" value="ECO:0007669"/>
    <property type="project" value="InterPro"/>
</dbReference>
<feature type="region of interest" description="Disordered" evidence="6">
    <location>
        <begin position="261"/>
        <end position="351"/>
    </location>
</feature>
<dbReference type="Pfam" id="PF02862">
    <property type="entry name" value="DDHD"/>
    <property type="match status" value="1"/>
</dbReference>
<evidence type="ECO:0000259" key="7">
    <source>
        <dbReference type="PROSITE" id="PS51043"/>
    </source>
</evidence>
<dbReference type="FunFam" id="3.30.530.20:FF:000001">
    <property type="entry name" value="Phosphatidylinositol transfer protein membrane associated 2"/>
    <property type="match status" value="1"/>
</dbReference>
<evidence type="ECO:0000256" key="3">
    <source>
        <dbReference type="ARBA" id="ARBA00022481"/>
    </source>
</evidence>
<feature type="compositionally biased region" description="Basic and acidic residues" evidence="6">
    <location>
        <begin position="1071"/>
        <end position="1091"/>
    </location>
</feature>
<dbReference type="Pfam" id="PF24695">
    <property type="entry name" value="PITM1-3"/>
    <property type="match status" value="1"/>
</dbReference>
<dbReference type="PANTHER" id="PTHR10658:SF84">
    <property type="entry name" value="MEMBRANE-ASSOCIATED PHOSPHATIDYLINOSITOL TRANSFER PROTEIN 2"/>
    <property type="match status" value="1"/>
</dbReference>
<evidence type="ECO:0000313" key="9">
    <source>
        <dbReference type="Proteomes" id="UP001108240"/>
    </source>
</evidence>
<dbReference type="PRINTS" id="PR00391">
    <property type="entry name" value="PITRANSFER"/>
</dbReference>
<evidence type="ECO:0000313" key="8">
    <source>
        <dbReference type="Ensembl" id="ENSCCRP00000077033.2"/>
    </source>
</evidence>
<protein>
    <submittedName>
        <fullName evidence="8">Phosphatidylinositol transfer protein membrane associated 2</fullName>
    </submittedName>
</protein>
<dbReference type="SUPFAM" id="SSF55961">
    <property type="entry name" value="Bet v1-like"/>
    <property type="match status" value="1"/>
</dbReference>
<dbReference type="GO" id="GO:0008526">
    <property type="term" value="F:phosphatidylinositol transfer activity"/>
    <property type="evidence" value="ECO:0007669"/>
    <property type="project" value="TreeGrafter"/>
</dbReference>
<dbReference type="GO" id="GO:0008525">
    <property type="term" value="F:phosphatidylcholine transporter activity"/>
    <property type="evidence" value="ECO:0007669"/>
    <property type="project" value="TreeGrafter"/>
</dbReference>
<name>A0A8C1EHF9_CYPCA</name>
<dbReference type="InterPro" id="IPR036412">
    <property type="entry name" value="HAD-like_sf"/>
</dbReference>
<evidence type="ECO:0000256" key="6">
    <source>
        <dbReference type="SAM" id="MobiDB-lite"/>
    </source>
</evidence>
<keyword evidence="5" id="KW-0106">Calcium</keyword>
<evidence type="ECO:0000256" key="1">
    <source>
        <dbReference type="ARBA" id="ARBA00004184"/>
    </source>
</evidence>
<feature type="compositionally biased region" description="Polar residues" evidence="6">
    <location>
        <begin position="261"/>
        <end position="275"/>
    </location>
</feature>
<feature type="region of interest" description="Disordered" evidence="6">
    <location>
        <begin position="33"/>
        <end position="54"/>
    </location>
</feature>
<dbReference type="GeneTree" id="ENSGT00940000153849"/>
<dbReference type="SMART" id="SM01127">
    <property type="entry name" value="DDHD"/>
    <property type="match status" value="1"/>
</dbReference>
<dbReference type="Ensembl" id="ENSCCRT00000083554.2">
    <property type="protein sequence ID" value="ENSCCRP00000077033.2"/>
    <property type="gene ID" value="ENSCCRG00000055084.1"/>
</dbReference>
<dbReference type="PANTHER" id="PTHR10658">
    <property type="entry name" value="PHOSPHATIDYLINOSITOL TRANSFER PROTEIN"/>
    <property type="match status" value="1"/>
</dbReference>
<evidence type="ECO:0000256" key="4">
    <source>
        <dbReference type="ARBA" id="ARBA00022553"/>
    </source>
</evidence>
<dbReference type="Pfam" id="PF02121">
    <property type="entry name" value="IP_trans"/>
    <property type="match status" value="1"/>
</dbReference>
<reference evidence="8" key="1">
    <citation type="submission" date="2025-08" db="UniProtKB">
        <authorList>
            <consortium name="Ensembl"/>
        </authorList>
    </citation>
    <scope>IDENTIFICATION</scope>
</reference>
<dbReference type="Pfam" id="PF24694">
    <property type="entry name" value="LNS2_PITM1-3"/>
    <property type="match status" value="1"/>
</dbReference>
<feature type="compositionally biased region" description="Basic and acidic residues" evidence="6">
    <location>
        <begin position="278"/>
        <end position="288"/>
    </location>
</feature>
<comment type="subcellular location">
    <subcellularLocation>
        <location evidence="1">Endomembrane system</location>
        <topology evidence="1">Peripheral membrane protein</topology>
    </subcellularLocation>
</comment>
<dbReference type="GO" id="GO:0012505">
    <property type="term" value="C:endomembrane system"/>
    <property type="evidence" value="ECO:0007669"/>
    <property type="project" value="UniProtKB-SubCell"/>
</dbReference>
<dbReference type="Gene3D" id="3.30.530.20">
    <property type="match status" value="1"/>
</dbReference>
<sequence length="1115" mass="124491">MLIKEYRIPMPMSVEEYRIAQLYMIQKKSREESEGEGSGVEIMENRPYTDGPGGSGQYTHKVYHIGQHIPSWFRSILPKAALRVEEESWNAYPYTRTRYTCPFVEKFSIDIETYYRSDTGCHNDVFNMSSVEKRQRDIDPIDIVNDFIAPHEYLAEEDPKLYKSYKTQRGPLCDDWIAEINNNPGKMPIMCAYKLCKVEFRYWGMQSKIERFIHDVGLRKVMVRAHRQAWCWQDEWYGLTMEDIRQLELETQLALAQKMAQYSSNEEGSENNGAVTSPKKEHEAKEAIDAEGTTRTMGETLQARGELTKQWSTSSRSSRSSKRGGSPSRHSISEWRMQSIARDSEDSTDDEFFDAHEDLSDNEDIFAKEITKWNSNDLMDKIDTAEAEESQGDYQESGGEFSGTASVDRLNEVCSSQQGLQPSKIHVLILVLHGGNILDTGSGDQNSKQGDVNTIGSAFDAVMRVHYPAALGRIAICLVPCPAVCVEAFSLVSNLSPYSYDEGCLSNSQDHIPLAALPLLATSAPQYQDAVATVIVRANQVYGDFIRSLEGATFTGQVCLIGDCVGGILGFDALCSSNITVSESQNSSRRGSIVSVQRFPLGDGQSALLADVMQSHSIMFADHSNPSSPASIPAFRGARRASETSIASQVSGLADSYTASNIANIAARWWGTKRIDFALYCPDALTAFPTVALPHLFHASYWESTDVVSFLLRQVMRHENSSILELHGKEVSEFTPSKPREKWVRKRTHVKIRNVTANHRVNDAVFTEDGNQVVTGRFMYGPLDMVTLTGEKYYFPLAYYLIHFISSNFCPPSGEWVYFSTELTNSSGRVSYTIPESKRLSIGVYPVKMVVRGDHTSADSYLTVLPRGTEFVVFSIDGSFAASVSIMGSDPKVRAGAVDVVRHWQDLGYLIVYVTGRPDMQKQRVVAWLSQHNFPHGIVSFCDGLVHDPLRHKANFLKCLITEIFAAYGSTKDISVYTSLGLPPSQIYIVGRPTKKMQHQCQFIADGYASHLSQLEYNQRSRPPKTASTRMVLRKGSFGLGGSGDFLRKRNHLLRTISSQPTSSTPPVHIGRPERAQSQSECDRERAERAQRSMSIAAGCWGRPSKLEGGALSPK</sequence>
<keyword evidence="3" id="KW-0488">Methylation</keyword>
<dbReference type="InterPro" id="IPR001666">
    <property type="entry name" value="PI_transfer"/>
</dbReference>
<feature type="region of interest" description="Disordered" evidence="6">
    <location>
        <begin position="1057"/>
        <end position="1115"/>
    </location>
</feature>
<dbReference type="GO" id="GO:0035091">
    <property type="term" value="F:phosphatidylinositol binding"/>
    <property type="evidence" value="ECO:0007669"/>
    <property type="project" value="TreeGrafter"/>
</dbReference>
<feature type="domain" description="DDHD" evidence="7">
    <location>
        <begin position="552"/>
        <end position="717"/>
    </location>
</feature>
<dbReference type="InterPro" id="IPR055261">
    <property type="entry name" value="PI_transfer_N"/>
</dbReference>
<organism evidence="8 9">
    <name type="scientific">Cyprinus carpio carpio</name>
    <dbReference type="NCBI Taxonomy" id="630221"/>
    <lineage>
        <taxon>Eukaryota</taxon>
        <taxon>Metazoa</taxon>
        <taxon>Chordata</taxon>
        <taxon>Craniata</taxon>
        <taxon>Vertebrata</taxon>
        <taxon>Euteleostomi</taxon>
        <taxon>Actinopterygii</taxon>
        <taxon>Neopterygii</taxon>
        <taxon>Teleostei</taxon>
        <taxon>Ostariophysi</taxon>
        <taxon>Cypriniformes</taxon>
        <taxon>Cyprinidae</taxon>
        <taxon>Cyprininae</taxon>
        <taxon>Cyprinus</taxon>
    </lineage>
</organism>
<comment type="similarity">
    <text evidence="2">Belongs to the PtdIns transfer protein family. PI transfer class IIA subfamily.</text>
</comment>
<dbReference type="InterPro" id="IPR023393">
    <property type="entry name" value="START-like_dom_sf"/>
</dbReference>
<dbReference type="Gene3D" id="3.40.50.1000">
    <property type="entry name" value="HAD superfamily/HAD-like"/>
    <property type="match status" value="1"/>
</dbReference>
<dbReference type="FunFam" id="3.40.50.1000:FF:000173">
    <property type="entry name" value="Membrane-associated phosphatidylinositol transfer protein 2"/>
    <property type="match status" value="1"/>
</dbReference>
<accession>A0A8C1EHF9</accession>
<dbReference type="PROSITE" id="PS51043">
    <property type="entry name" value="DDHD"/>
    <property type="match status" value="1"/>
</dbReference>
<reference evidence="8" key="2">
    <citation type="submission" date="2025-09" db="UniProtKB">
        <authorList>
            <consortium name="Ensembl"/>
        </authorList>
    </citation>
    <scope>IDENTIFICATION</scope>
</reference>
<dbReference type="InterPro" id="IPR004177">
    <property type="entry name" value="DDHD_dom"/>
</dbReference>
<dbReference type="CDD" id="cd08889">
    <property type="entry name" value="SRPBCC_PITPNM1-2_like"/>
    <property type="match status" value="1"/>
</dbReference>
<dbReference type="GO" id="GO:0005737">
    <property type="term" value="C:cytoplasm"/>
    <property type="evidence" value="ECO:0007669"/>
    <property type="project" value="TreeGrafter"/>
</dbReference>
<proteinExistence type="inferred from homology"/>
<dbReference type="GO" id="GO:0031210">
    <property type="term" value="F:phosphatidylcholine binding"/>
    <property type="evidence" value="ECO:0007669"/>
    <property type="project" value="TreeGrafter"/>
</dbReference>
<evidence type="ECO:0000256" key="5">
    <source>
        <dbReference type="ARBA" id="ARBA00022837"/>
    </source>
</evidence>
<dbReference type="SMART" id="SM00775">
    <property type="entry name" value="LNS2"/>
    <property type="match status" value="1"/>
</dbReference>
<dbReference type="InterPro" id="IPR031315">
    <property type="entry name" value="LNS2/PITP"/>
</dbReference>
<keyword evidence="4" id="KW-0597">Phosphoprotein</keyword>
<dbReference type="InterPro" id="IPR023214">
    <property type="entry name" value="HAD_sf"/>
</dbReference>
<feature type="compositionally biased region" description="Low complexity" evidence="6">
    <location>
        <begin position="1057"/>
        <end position="1067"/>
    </location>
</feature>
<evidence type="ECO:0000256" key="2">
    <source>
        <dbReference type="ARBA" id="ARBA00010316"/>
    </source>
</evidence>
<keyword evidence="9" id="KW-1185">Reference proteome</keyword>
<dbReference type="SUPFAM" id="SSF56784">
    <property type="entry name" value="HAD-like"/>
    <property type="match status" value="1"/>
</dbReference>
<feature type="compositionally biased region" description="Low complexity" evidence="6">
    <location>
        <begin position="312"/>
        <end position="330"/>
    </location>
</feature>
<dbReference type="AlphaFoldDB" id="A0A8C1EHF9"/>